<feature type="compositionally biased region" description="Basic and acidic residues" evidence="1">
    <location>
        <begin position="16"/>
        <end position="28"/>
    </location>
</feature>
<accession>A0A8H4VYB4</accession>
<protein>
    <submittedName>
        <fullName evidence="2">Uncharacterized protein</fullName>
    </submittedName>
</protein>
<name>A0A8H4VYB4_9HELO</name>
<keyword evidence="3" id="KW-1185">Reference proteome</keyword>
<dbReference type="Proteomes" id="UP000566819">
    <property type="component" value="Unassembled WGS sequence"/>
</dbReference>
<dbReference type="AlphaFoldDB" id="A0A8H4VYB4"/>
<dbReference type="EMBL" id="JAAMPI010001678">
    <property type="protein sequence ID" value="KAF4624359.1"/>
    <property type="molecule type" value="Genomic_DNA"/>
</dbReference>
<feature type="region of interest" description="Disordered" evidence="1">
    <location>
        <begin position="15"/>
        <end position="152"/>
    </location>
</feature>
<feature type="compositionally biased region" description="Polar residues" evidence="1">
    <location>
        <begin position="108"/>
        <end position="135"/>
    </location>
</feature>
<organism evidence="2 3">
    <name type="scientific">Cudoniella acicularis</name>
    <dbReference type="NCBI Taxonomy" id="354080"/>
    <lineage>
        <taxon>Eukaryota</taxon>
        <taxon>Fungi</taxon>
        <taxon>Dikarya</taxon>
        <taxon>Ascomycota</taxon>
        <taxon>Pezizomycotina</taxon>
        <taxon>Leotiomycetes</taxon>
        <taxon>Helotiales</taxon>
        <taxon>Tricladiaceae</taxon>
        <taxon>Cudoniella</taxon>
    </lineage>
</organism>
<comment type="caution">
    <text evidence="2">The sequence shown here is derived from an EMBL/GenBank/DDBJ whole genome shotgun (WGS) entry which is preliminary data.</text>
</comment>
<sequence>MSTTRHVLIVLVGQDDSQHVLRTGRDESASMTKSSELEASQTPTLGGYSQPESSLKRKRSSPIPSMAPNAQLPPRNYSNFTQPTQSSPSGFTPSNIPSSSRLVGGQAPPQSNYTYQMEKPTSWQAAPSYQAQSSLEQERRVALSQPQNNHGG</sequence>
<evidence type="ECO:0000313" key="3">
    <source>
        <dbReference type="Proteomes" id="UP000566819"/>
    </source>
</evidence>
<proteinExistence type="predicted"/>
<feature type="compositionally biased region" description="Polar residues" evidence="1">
    <location>
        <begin position="29"/>
        <end position="44"/>
    </location>
</feature>
<feature type="compositionally biased region" description="Polar residues" evidence="1">
    <location>
        <begin position="76"/>
        <end position="101"/>
    </location>
</feature>
<evidence type="ECO:0000313" key="2">
    <source>
        <dbReference type="EMBL" id="KAF4624359.1"/>
    </source>
</evidence>
<evidence type="ECO:0000256" key="1">
    <source>
        <dbReference type="SAM" id="MobiDB-lite"/>
    </source>
</evidence>
<reference evidence="2 3" key="1">
    <citation type="submission" date="2020-03" db="EMBL/GenBank/DDBJ databases">
        <title>Draft Genome Sequence of Cudoniella acicularis.</title>
        <authorList>
            <person name="Buettner E."/>
            <person name="Kellner H."/>
        </authorList>
    </citation>
    <scope>NUCLEOTIDE SEQUENCE [LARGE SCALE GENOMIC DNA]</scope>
    <source>
        <strain evidence="2 3">DSM 108380</strain>
    </source>
</reference>
<gene>
    <name evidence="2" type="ORF">G7Y89_g13814</name>
</gene>